<feature type="transmembrane region" description="Helical" evidence="2">
    <location>
        <begin position="57"/>
        <end position="81"/>
    </location>
</feature>
<proteinExistence type="predicted"/>
<evidence type="ECO:0000256" key="1">
    <source>
        <dbReference type="SAM" id="MobiDB-lite"/>
    </source>
</evidence>
<keyword evidence="2" id="KW-1133">Transmembrane helix</keyword>
<dbReference type="Gene3D" id="3.90.70.10">
    <property type="entry name" value="Cysteine proteinases"/>
    <property type="match status" value="2"/>
</dbReference>
<dbReference type="OrthoDB" id="640249at2759"/>
<dbReference type="OMA" id="CAKLIGW"/>
<dbReference type="SUPFAM" id="SSF54001">
    <property type="entry name" value="Cysteine proteinases"/>
    <property type="match status" value="1"/>
</dbReference>
<keyword evidence="2" id="KW-0812">Transmembrane</keyword>
<comment type="caution">
    <text evidence="3">The sequence shown here is derived from an EMBL/GenBank/DDBJ whole genome shotgun (WGS) entry which is preliminary data.</text>
</comment>
<reference evidence="3 4" key="1">
    <citation type="submission" date="2014-11" db="EMBL/GenBank/DDBJ databases">
        <title>Genetic blueprint of the zoonotic pathogen Toxocara canis.</title>
        <authorList>
            <person name="Zhu X.-Q."/>
            <person name="Korhonen P.K."/>
            <person name="Cai H."/>
            <person name="Young N.D."/>
            <person name="Nejsum P."/>
            <person name="von Samson-Himmelstjerna G."/>
            <person name="Boag P.R."/>
            <person name="Tan P."/>
            <person name="Li Q."/>
            <person name="Min J."/>
            <person name="Yang Y."/>
            <person name="Wang X."/>
            <person name="Fang X."/>
            <person name="Hall R.S."/>
            <person name="Hofmann A."/>
            <person name="Sternberg P.W."/>
            <person name="Jex A.R."/>
            <person name="Gasser R.B."/>
        </authorList>
    </citation>
    <scope>NUCLEOTIDE SEQUENCE [LARGE SCALE GENOMIC DNA]</scope>
    <source>
        <strain evidence="3">PN_DK_2014</strain>
    </source>
</reference>
<name>A0A0B2VZ13_TOXCA</name>
<evidence type="ECO:0000313" key="3">
    <source>
        <dbReference type="EMBL" id="KHN86893.1"/>
    </source>
</evidence>
<gene>
    <name evidence="3" type="primary">cpr-6</name>
    <name evidence="3" type="ORF">Tcan_15096</name>
</gene>
<feature type="region of interest" description="Disordered" evidence="1">
    <location>
        <begin position="1"/>
        <end position="21"/>
    </location>
</feature>
<dbReference type="InterPro" id="IPR038765">
    <property type="entry name" value="Papain-like_cys_pep_sf"/>
</dbReference>
<accession>A0A0B2VZ13</accession>
<dbReference type="Proteomes" id="UP000031036">
    <property type="component" value="Unassembled WGS sequence"/>
</dbReference>
<keyword evidence="2" id="KW-0472">Membrane</keyword>
<keyword evidence="4" id="KW-1185">Reference proteome</keyword>
<dbReference type="EMBL" id="JPKZ01000509">
    <property type="protein sequence ID" value="KHN86893.1"/>
    <property type="molecule type" value="Genomic_DNA"/>
</dbReference>
<dbReference type="STRING" id="6265.A0A0B2VZ13"/>
<sequence>MSDTEYSPHETLVAHEGTRSGRETVTVTTEANGASAVVIGRKRRKASWKRSKHMPCAVLVIIGLGICLLITILVCIIYETIRSGAGIRRGRNQGSLYQSDDDIKYHMQIVDYVNSLPNSTWKARYNRFASRSKQSQQMDMGEMAKIADHNQHMSEEHLFADTEAHLRALKRHLVKTPTNFDSRERWPLCWSVHQVANQGGCGSCWMSRFALGSFGVYALEGARHRGNYGSFEGCKPYVVSPDCGVPCSVDFYQKENTPHCEEVCQDLYEKRYSDDLTKGRSAYWIRADKGSSETTPVVLSTIRKIIAEGFFRMTLSEVPEEAVAGIANVAD</sequence>
<protein>
    <submittedName>
        <fullName evidence="3">Cathepsin B-like cysteine proteinase 6</fullName>
    </submittedName>
</protein>
<evidence type="ECO:0000313" key="4">
    <source>
        <dbReference type="Proteomes" id="UP000031036"/>
    </source>
</evidence>
<organism evidence="3 4">
    <name type="scientific">Toxocara canis</name>
    <name type="common">Canine roundworm</name>
    <dbReference type="NCBI Taxonomy" id="6265"/>
    <lineage>
        <taxon>Eukaryota</taxon>
        <taxon>Metazoa</taxon>
        <taxon>Ecdysozoa</taxon>
        <taxon>Nematoda</taxon>
        <taxon>Chromadorea</taxon>
        <taxon>Rhabditida</taxon>
        <taxon>Spirurina</taxon>
        <taxon>Ascaridomorpha</taxon>
        <taxon>Ascaridoidea</taxon>
        <taxon>Toxocaridae</taxon>
        <taxon>Toxocara</taxon>
    </lineage>
</organism>
<evidence type="ECO:0000256" key="2">
    <source>
        <dbReference type="SAM" id="Phobius"/>
    </source>
</evidence>
<dbReference type="AlphaFoldDB" id="A0A0B2VZ13"/>